<dbReference type="PATRIC" id="fig|1029756.8.peg.1125"/>
<keyword evidence="2" id="KW-1003">Cell membrane</keyword>
<dbReference type="AlphaFoldDB" id="V5SD06"/>
<keyword evidence="5 6" id="KW-0472">Membrane</keyword>
<reference evidence="8 9" key="1">
    <citation type="journal article" date="2014" name="Genome Announc.">
        <title>Complete Genome Sequence of Hyphomicrobium nitrativorans Strain NL23, a Denitrifying Bacterium Isolated from Biofilm of a Methanol-Fed Denitrification System Treating Seawater at the Montreal Biodome.</title>
        <authorList>
            <person name="Martineau C."/>
            <person name="Villeneuve C."/>
            <person name="Mauffrey F."/>
            <person name="Villemur R."/>
        </authorList>
    </citation>
    <scope>NUCLEOTIDE SEQUENCE [LARGE SCALE GENOMIC DNA]</scope>
    <source>
        <strain evidence="8">NL23</strain>
    </source>
</reference>
<evidence type="ECO:0000259" key="7">
    <source>
        <dbReference type="Pfam" id="PF00482"/>
    </source>
</evidence>
<sequence length="324" mass="35987">MQELVNTLTSPQFLATMLAAISVFATILAVVMPMIARDQMNQRMRVMAVERDKLRSQRISELSKERGGPKLRQAPKGFMQQIVDRFDLRSQFDNPELRNKLKMAGLRGQAPLVAYMFFRVAAPPLAFLVALFYLFVLSNMEQSAAMKLFYAALAGAAGYYLPNIFIENLAQKRQQAIKVAFPEALDMLLICVQSGMSVEASFGKVAKEITAQSIELGEELSLTAAELSYLPDRRMAFENLAARTALPSVKSVTTALIQAERYGTPVGQALRVMAKENRDIRMSEAEKKAAALPPKLTVPMIVFFLPVLFLVILGPAAISFWKMP</sequence>
<dbReference type="OrthoDB" id="9810662at2"/>
<dbReference type="InterPro" id="IPR018076">
    <property type="entry name" value="T2SS_GspF_dom"/>
</dbReference>
<accession>V5SD06</accession>
<organism evidence="8 9">
    <name type="scientific">Hyphomicrobium nitrativorans NL23</name>
    <dbReference type="NCBI Taxonomy" id="1029756"/>
    <lineage>
        <taxon>Bacteria</taxon>
        <taxon>Pseudomonadati</taxon>
        <taxon>Pseudomonadota</taxon>
        <taxon>Alphaproteobacteria</taxon>
        <taxon>Hyphomicrobiales</taxon>
        <taxon>Hyphomicrobiaceae</taxon>
        <taxon>Hyphomicrobium</taxon>
    </lineage>
</organism>
<dbReference type="Pfam" id="PF00482">
    <property type="entry name" value="T2SSF"/>
    <property type="match status" value="1"/>
</dbReference>
<dbReference type="RefSeq" id="WP_023786470.1">
    <property type="nucleotide sequence ID" value="NC_022997.1"/>
</dbReference>
<keyword evidence="9" id="KW-1185">Reference proteome</keyword>
<comment type="subcellular location">
    <subcellularLocation>
        <location evidence="1">Cell membrane</location>
        <topology evidence="1">Multi-pass membrane protein</topology>
    </subcellularLocation>
</comment>
<feature type="transmembrane region" description="Helical" evidence="6">
    <location>
        <begin position="12"/>
        <end position="35"/>
    </location>
</feature>
<dbReference type="KEGG" id="hni:W911_05340"/>
<evidence type="ECO:0000313" key="8">
    <source>
        <dbReference type="EMBL" id="AHB47940.1"/>
    </source>
</evidence>
<evidence type="ECO:0000256" key="3">
    <source>
        <dbReference type="ARBA" id="ARBA00022692"/>
    </source>
</evidence>
<evidence type="ECO:0000256" key="5">
    <source>
        <dbReference type="ARBA" id="ARBA00023136"/>
    </source>
</evidence>
<evidence type="ECO:0000256" key="2">
    <source>
        <dbReference type="ARBA" id="ARBA00022475"/>
    </source>
</evidence>
<dbReference type="Proteomes" id="UP000018542">
    <property type="component" value="Chromosome"/>
</dbReference>
<name>V5SD06_9HYPH</name>
<feature type="transmembrane region" description="Helical" evidence="6">
    <location>
        <begin position="148"/>
        <end position="166"/>
    </location>
</feature>
<evidence type="ECO:0000256" key="4">
    <source>
        <dbReference type="ARBA" id="ARBA00022989"/>
    </source>
</evidence>
<evidence type="ECO:0000313" key="9">
    <source>
        <dbReference type="Proteomes" id="UP000018542"/>
    </source>
</evidence>
<feature type="transmembrane region" description="Helical" evidence="6">
    <location>
        <begin position="296"/>
        <end position="321"/>
    </location>
</feature>
<proteinExistence type="predicted"/>
<protein>
    <submittedName>
        <fullName evidence="8">Type II secretion system protein</fullName>
    </submittedName>
</protein>
<keyword evidence="3 6" id="KW-0812">Transmembrane</keyword>
<dbReference type="PANTHER" id="PTHR35007">
    <property type="entry name" value="INTEGRAL MEMBRANE PROTEIN-RELATED"/>
    <property type="match status" value="1"/>
</dbReference>
<dbReference type="HOGENOM" id="CLU_056917_0_0_5"/>
<dbReference type="STRING" id="1029756.W911_05340"/>
<gene>
    <name evidence="8" type="ORF">W911_05340</name>
</gene>
<dbReference type="EMBL" id="CP006912">
    <property type="protein sequence ID" value="AHB47940.1"/>
    <property type="molecule type" value="Genomic_DNA"/>
</dbReference>
<keyword evidence="4 6" id="KW-1133">Transmembrane helix</keyword>
<dbReference type="PANTHER" id="PTHR35007:SF2">
    <property type="entry name" value="PILUS ASSEMBLE PROTEIN"/>
    <property type="match status" value="1"/>
</dbReference>
<feature type="transmembrane region" description="Helical" evidence="6">
    <location>
        <begin position="112"/>
        <end position="136"/>
    </location>
</feature>
<dbReference type="GO" id="GO:0005886">
    <property type="term" value="C:plasma membrane"/>
    <property type="evidence" value="ECO:0007669"/>
    <property type="project" value="UniProtKB-SubCell"/>
</dbReference>
<feature type="domain" description="Type II secretion system protein GspF" evidence="7">
    <location>
        <begin position="185"/>
        <end position="313"/>
    </location>
</feature>
<evidence type="ECO:0000256" key="1">
    <source>
        <dbReference type="ARBA" id="ARBA00004651"/>
    </source>
</evidence>
<evidence type="ECO:0000256" key="6">
    <source>
        <dbReference type="SAM" id="Phobius"/>
    </source>
</evidence>